<dbReference type="InterPro" id="IPR007405">
    <property type="entry name" value="Phage_KVP40_Orf299"/>
</dbReference>
<sequence length="145" mass="16727">MKKFNFDEVKRYIRNTSQETSIYVGCDSKQFQTYTLFVTVIVVHIDSCRGAKIFSEVQKTRRIESLRERLLKEVDLSVYAALNILDVIENRRLEIHLDINPSEKHKSNMVVKEAISYVMAQGLKPVLKPNSIAAFSVANYMVNHC</sequence>
<dbReference type="HOGENOM" id="CLU_128607_0_0_0"/>
<dbReference type="AlphaFoldDB" id="C1DVW4"/>
<organism evidence="1 2">
    <name type="scientific">Sulfurihydrogenibium azorense (strain DSM 15241 / OCM 825 / Az-Fu1)</name>
    <dbReference type="NCBI Taxonomy" id="204536"/>
    <lineage>
        <taxon>Bacteria</taxon>
        <taxon>Pseudomonadati</taxon>
        <taxon>Aquificota</taxon>
        <taxon>Aquificia</taxon>
        <taxon>Aquificales</taxon>
        <taxon>Hydrogenothermaceae</taxon>
        <taxon>Sulfurihydrogenibium</taxon>
    </lineage>
</organism>
<reference evidence="1 2" key="1">
    <citation type="journal article" date="2009" name="J. Bacteriol.">
        <title>Complete and draft genome sequences of six members of the Aquificales.</title>
        <authorList>
            <person name="Reysenbach A.L."/>
            <person name="Hamamura N."/>
            <person name="Podar M."/>
            <person name="Griffiths E."/>
            <person name="Ferreira S."/>
            <person name="Hochstein R."/>
            <person name="Heidelberg J."/>
            <person name="Johnson J."/>
            <person name="Mead D."/>
            <person name="Pohorille A."/>
            <person name="Sarmiento M."/>
            <person name="Schweighofer K."/>
            <person name="Seshadri R."/>
            <person name="Voytek M.A."/>
        </authorList>
    </citation>
    <scope>NUCLEOTIDE SEQUENCE [LARGE SCALE GENOMIC DNA]</scope>
    <source>
        <strain evidence="2">Az-Fu1 / DSM 15241 / OCM 825</strain>
    </source>
</reference>
<dbReference type="RefSeq" id="WP_012674979.1">
    <property type="nucleotide sequence ID" value="NC_012438.1"/>
</dbReference>
<dbReference type="STRING" id="204536.SULAZ_1282"/>
<evidence type="ECO:0000313" key="2">
    <source>
        <dbReference type="Proteomes" id="UP000001369"/>
    </source>
</evidence>
<dbReference type="Proteomes" id="UP000001369">
    <property type="component" value="Chromosome"/>
</dbReference>
<evidence type="ECO:0000313" key="1">
    <source>
        <dbReference type="EMBL" id="ACN99670.1"/>
    </source>
</evidence>
<dbReference type="KEGG" id="saf:SULAZ_1282"/>
<name>C1DVW4_SULAA</name>
<dbReference type="PANTHER" id="PTHR39961:SF1">
    <property type="entry name" value="DUF458 DOMAIN-CONTAINING PROTEIN"/>
    <property type="match status" value="1"/>
</dbReference>
<protein>
    <submittedName>
        <fullName evidence="1">Uncharacterized protein</fullName>
    </submittedName>
</protein>
<dbReference type="Pfam" id="PF04308">
    <property type="entry name" value="RNaseH_like"/>
    <property type="match status" value="1"/>
</dbReference>
<gene>
    <name evidence="1" type="ordered locus">SULAZ_1282</name>
</gene>
<accession>C1DVW4</accession>
<dbReference type="eggNOG" id="COG1978">
    <property type="taxonomic scope" value="Bacteria"/>
</dbReference>
<keyword evidence="2" id="KW-1185">Reference proteome</keyword>
<dbReference type="EMBL" id="CP001229">
    <property type="protein sequence ID" value="ACN99670.1"/>
    <property type="molecule type" value="Genomic_DNA"/>
</dbReference>
<dbReference type="PANTHER" id="PTHR39961">
    <property type="entry name" value="HYPOTHETICAL CYTOSOLIC PROTEIN"/>
    <property type="match status" value="1"/>
</dbReference>
<proteinExistence type="predicted"/>
<dbReference type="OrthoDB" id="13663at2"/>